<feature type="transmembrane region" description="Helical" evidence="2">
    <location>
        <begin position="62"/>
        <end position="83"/>
    </location>
</feature>
<dbReference type="Gene3D" id="3.30.70.2390">
    <property type="match status" value="1"/>
</dbReference>
<feature type="compositionally biased region" description="Acidic residues" evidence="1">
    <location>
        <begin position="20"/>
        <end position="29"/>
    </location>
</feature>
<feature type="region of interest" description="Disordered" evidence="1">
    <location>
        <begin position="94"/>
        <end position="119"/>
    </location>
</feature>
<dbReference type="Pfam" id="PF13399">
    <property type="entry name" value="LytR_C"/>
    <property type="match status" value="1"/>
</dbReference>
<feature type="compositionally biased region" description="Basic and acidic residues" evidence="1">
    <location>
        <begin position="1"/>
        <end position="19"/>
    </location>
</feature>
<sequence>MVEEKEKLKEAVEEVKAEEDVVAEDETSSDETVTSEVSAIGDGGGVYQIDVDTGSNTNWSKIVVIILSIIILLAAAGGGWYFFMKDDQFSPKMEEKAPVEEKMEEASKEASKTEEASNEAVVEEELDLTDYDVQILNGSGTVGEAAVVEGLLKDAGFEGMDTGNADTYDYTDTKVQLKKATPSGVYSAIEDALSGDYDVSKGDKLDDDADYDVVVVVGQRS</sequence>
<organism evidence="4 5">
    <name type="scientific">Candidatus Roizmanbacteria bacterium CG22_combo_CG10-13_8_21_14_all_38_20</name>
    <dbReference type="NCBI Taxonomy" id="1974862"/>
    <lineage>
        <taxon>Bacteria</taxon>
        <taxon>Candidatus Roizmaniibacteriota</taxon>
    </lineage>
</organism>
<dbReference type="AlphaFoldDB" id="A0A2H0BVR7"/>
<evidence type="ECO:0000256" key="2">
    <source>
        <dbReference type="SAM" id="Phobius"/>
    </source>
</evidence>
<dbReference type="InterPro" id="IPR027381">
    <property type="entry name" value="LytR/CpsA/Psr_C"/>
</dbReference>
<proteinExistence type="predicted"/>
<name>A0A2H0BVR7_9BACT</name>
<comment type="caution">
    <text evidence="4">The sequence shown here is derived from an EMBL/GenBank/DDBJ whole genome shotgun (WGS) entry which is preliminary data.</text>
</comment>
<keyword evidence="2" id="KW-1133">Transmembrane helix</keyword>
<keyword evidence="2" id="KW-0472">Membrane</keyword>
<evidence type="ECO:0000259" key="3">
    <source>
        <dbReference type="Pfam" id="PF13399"/>
    </source>
</evidence>
<keyword evidence="2" id="KW-0812">Transmembrane</keyword>
<feature type="compositionally biased region" description="Basic and acidic residues" evidence="1">
    <location>
        <begin position="94"/>
        <end position="115"/>
    </location>
</feature>
<reference evidence="4 5" key="1">
    <citation type="submission" date="2017-09" db="EMBL/GenBank/DDBJ databases">
        <title>Depth-based differentiation of microbial function through sediment-hosted aquifers and enrichment of novel symbionts in the deep terrestrial subsurface.</title>
        <authorList>
            <person name="Probst A.J."/>
            <person name="Ladd B."/>
            <person name="Jarett J.K."/>
            <person name="Geller-Mcgrath D.E."/>
            <person name="Sieber C.M."/>
            <person name="Emerson J.B."/>
            <person name="Anantharaman K."/>
            <person name="Thomas B.C."/>
            <person name="Malmstrom R."/>
            <person name="Stieglmeier M."/>
            <person name="Klingl A."/>
            <person name="Woyke T."/>
            <person name="Ryan C.M."/>
            <person name="Banfield J.F."/>
        </authorList>
    </citation>
    <scope>NUCLEOTIDE SEQUENCE [LARGE SCALE GENOMIC DNA]</scope>
    <source>
        <strain evidence="4">CG22_combo_CG10-13_8_21_14_all_38_20</strain>
    </source>
</reference>
<protein>
    <recommendedName>
        <fullName evidence="3">LytR/CpsA/Psr regulator C-terminal domain-containing protein</fullName>
    </recommendedName>
</protein>
<accession>A0A2H0BVR7</accession>
<dbReference type="EMBL" id="PCTA01000016">
    <property type="protein sequence ID" value="PIP61783.1"/>
    <property type="molecule type" value="Genomic_DNA"/>
</dbReference>
<evidence type="ECO:0000313" key="5">
    <source>
        <dbReference type="Proteomes" id="UP000231246"/>
    </source>
</evidence>
<feature type="domain" description="LytR/CpsA/Psr regulator C-terminal" evidence="3">
    <location>
        <begin position="131"/>
        <end position="219"/>
    </location>
</feature>
<dbReference type="Proteomes" id="UP000231246">
    <property type="component" value="Unassembled WGS sequence"/>
</dbReference>
<evidence type="ECO:0000313" key="4">
    <source>
        <dbReference type="EMBL" id="PIP61783.1"/>
    </source>
</evidence>
<evidence type="ECO:0000256" key="1">
    <source>
        <dbReference type="SAM" id="MobiDB-lite"/>
    </source>
</evidence>
<gene>
    <name evidence="4" type="ORF">COW99_02345</name>
</gene>
<feature type="region of interest" description="Disordered" evidence="1">
    <location>
        <begin position="1"/>
        <end position="38"/>
    </location>
</feature>